<dbReference type="EMBL" id="JACOOZ010000012">
    <property type="protein sequence ID" value="MBC5668960.1"/>
    <property type="molecule type" value="Genomic_DNA"/>
</dbReference>
<feature type="compositionally biased region" description="Basic and acidic residues" evidence="1">
    <location>
        <begin position="34"/>
        <end position="50"/>
    </location>
</feature>
<keyword evidence="2" id="KW-0472">Membrane</keyword>
<name>A0ABR7F5S8_9FIRM</name>
<keyword evidence="4" id="KW-1185">Reference proteome</keyword>
<keyword evidence="2" id="KW-0812">Transmembrane</keyword>
<reference evidence="3 4" key="1">
    <citation type="submission" date="2020-08" db="EMBL/GenBank/DDBJ databases">
        <title>Genome public.</title>
        <authorList>
            <person name="Liu C."/>
            <person name="Sun Q."/>
        </authorList>
    </citation>
    <scope>NUCLEOTIDE SEQUENCE [LARGE SCALE GENOMIC DNA]</scope>
    <source>
        <strain evidence="3 4">BX4</strain>
    </source>
</reference>
<dbReference type="RefSeq" id="WP_186840727.1">
    <property type="nucleotide sequence ID" value="NZ_JACOOZ010000012.1"/>
</dbReference>
<protein>
    <submittedName>
        <fullName evidence="3">Anti sigma factor C-terminal domain-containing protein</fullName>
    </submittedName>
</protein>
<proteinExistence type="predicted"/>
<dbReference type="Proteomes" id="UP000597877">
    <property type="component" value="Unassembled WGS sequence"/>
</dbReference>
<organism evidence="3 4">
    <name type="scientific">Eubacterium segne</name>
    <dbReference type="NCBI Taxonomy" id="2763045"/>
    <lineage>
        <taxon>Bacteria</taxon>
        <taxon>Bacillati</taxon>
        <taxon>Bacillota</taxon>
        <taxon>Clostridia</taxon>
        <taxon>Eubacteriales</taxon>
        <taxon>Eubacteriaceae</taxon>
        <taxon>Eubacterium</taxon>
    </lineage>
</organism>
<keyword evidence="2" id="KW-1133">Transmembrane helix</keyword>
<evidence type="ECO:0000313" key="3">
    <source>
        <dbReference type="EMBL" id="MBC5668960.1"/>
    </source>
</evidence>
<evidence type="ECO:0000256" key="1">
    <source>
        <dbReference type="SAM" id="MobiDB-lite"/>
    </source>
</evidence>
<gene>
    <name evidence="3" type="ORF">H8S00_13410</name>
</gene>
<feature type="region of interest" description="Disordered" evidence="1">
    <location>
        <begin position="34"/>
        <end position="77"/>
    </location>
</feature>
<evidence type="ECO:0000256" key="2">
    <source>
        <dbReference type="SAM" id="Phobius"/>
    </source>
</evidence>
<accession>A0ABR7F5S8</accession>
<feature type="transmembrane region" description="Helical" evidence="2">
    <location>
        <begin position="87"/>
        <end position="107"/>
    </location>
</feature>
<feature type="compositionally biased region" description="Basic and acidic residues" evidence="1">
    <location>
        <begin position="58"/>
        <end position="69"/>
    </location>
</feature>
<sequence length="453" mass="52730">MDFKELYEKYNWGQVTKEEQEFVESELKRRKEAKENIHEGYESENKKSIEDDVVTINDSREEPESKKSNNENIDETTGEHKKINVPFVVLSCIMAAMIVTTIAVYVIKIDPMVKYVKKEKAQENYPYSKWNIDSKTLYSEKTDAQLGYETLFQFHNKGQYIPYFENLGEIDNKKGQYYYRITKNIQPYVGITLEKALTVEKPEFRSYLDDGEIMSINEDDEDYGNLKATLKKMKKNKIYNIFISLNKLIGDTQLKKLLEENYYQDNTCIKWVGVYPYEINDKYPPIGIYLGIDQSSMGSIKEMTLGYTNMYSVDGLTLKGNGYFYNGKNFFIYRSANGYVYDEGPELDVKTVKDSFSERLDFMIKHPEVLNFLGHPEYEEFYKKIKNMVDKGETKYYALALTGEKEDLEDMCSGLSGYVTSISDADEDEDLMYSLINSNIDPTNSIYSGTEYE</sequence>
<evidence type="ECO:0000313" key="4">
    <source>
        <dbReference type="Proteomes" id="UP000597877"/>
    </source>
</evidence>
<comment type="caution">
    <text evidence="3">The sequence shown here is derived from an EMBL/GenBank/DDBJ whole genome shotgun (WGS) entry which is preliminary data.</text>
</comment>